<keyword evidence="8" id="KW-1185">Reference proteome</keyword>
<dbReference type="AlphaFoldDB" id="A0A0C3AVM7"/>
<feature type="transmembrane region" description="Helical" evidence="5">
    <location>
        <begin position="364"/>
        <end position="383"/>
    </location>
</feature>
<feature type="transmembrane region" description="Helical" evidence="5">
    <location>
        <begin position="44"/>
        <end position="64"/>
    </location>
</feature>
<evidence type="ECO:0000313" key="7">
    <source>
        <dbReference type="EMBL" id="KIM78033.1"/>
    </source>
</evidence>
<evidence type="ECO:0000313" key="8">
    <source>
        <dbReference type="Proteomes" id="UP000054166"/>
    </source>
</evidence>
<dbReference type="GO" id="GO:0005886">
    <property type="term" value="C:plasma membrane"/>
    <property type="evidence" value="ECO:0007669"/>
    <property type="project" value="TreeGrafter"/>
</dbReference>
<dbReference type="Proteomes" id="UP000054166">
    <property type="component" value="Unassembled WGS sequence"/>
</dbReference>
<proteinExistence type="predicted"/>
<feature type="transmembrane region" description="Helical" evidence="5">
    <location>
        <begin position="322"/>
        <end position="344"/>
    </location>
</feature>
<dbReference type="FunCoup" id="A0A0C3AVM7">
    <property type="interactions" value="5"/>
</dbReference>
<dbReference type="HOGENOM" id="CLU_008455_11_4_1"/>
<feature type="transmembrane region" description="Helical" evidence="5">
    <location>
        <begin position="292"/>
        <end position="310"/>
    </location>
</feature>
<dbReference type="Pfam" id="PF07690">
    <property type="entry name" value="MFS_1"/>
    <property type="match status" value="1"/>
</dbReference>
<dbReference type="OrthoDB" id="9986881at2759"/>
<feature type="domain" description="Major facilitator superfamily (MFS) profile" evidence="6">
    <location>
        <begin position="46"/>
        <end position="482"/>
    </location>
</feature>
<feature type="transmembrane region" description="Helical" evidence="5">
    <location>
        <begin position="452"/>
        <end position="472"/>
    </location>
</feature>
<feature type="transmembrane region" description="Helical" evidence="5">
    <location>
        <begin position="171"/>
        <end position="192"/>
    </location>
</feature>
<feature type="transmembrane region" description="Helical" evidence="5">
    <location>
        <begin position="423"/>
        <end position="445"/>
    </location>
</feature>
<name>A0A0C3AVM7_PILCF</name>
<dbReference type="Gene3D" id="1.20.1250.20">
    <property type="entry name" value="MFS general substrate transporter like domains"/>
    <property type="match status" value="1"/>
</dbReference>
<dbReference type="EMBL" id="KN833019">
    <property type="protein sequence ID" value="KIM78033.1"/>
    <property type="molecule type" value="Genomic_DNA"/>
</dbReference>
<evidence type="ECO:0000256" key="2">
    <source>
        <dbReference type="ARBA" id="ARBA00022692"/>
    </source>
</evidence>
<feature type="transmembrane region" description="Helical" evidence="5">
    <location>
        <begin position="84"/>
        <end position="101"/>
    </location>
</feature>
<evidence type="ECO:0000259" key="6">
    <source>
        <dbReference type="PROSITE" id="PS50850"/>
    </source>
</evidence>
<dbReference type="InterPro" id="IPR020846">
    <property type="entry name" value="MFS_dom"/>
</dbReference>
<dbReference type="SUPFAM" id="SSF103473">
    <property type="entry name" value="MFS general substrate transporter"/>
    <property type="match status" value="1"/>
</dbReference>
<dbReference type="PANTHER" id="PTHR23502">
    <property type="entry name" value="MAJOR FACILITATOR SUPERFAMILY"/>
    <property type="match status" value="1"/>
</dbReference>
<dbReference type="PANTHER" id="PTHR23502:SF59">
    <property type="entry name" value="MULTIDRUG TRANSPORTER, PUTATIVE (AFU_ORTHOLOGUE AFUA_1G10370)-RELATED"/>
    <property type="match status" value="1"/>
</dbReference>
<feature type="transmembrane region" description="Helical" evidence="5">
    <location>
        <begin position="137"/>
        <end position="159"/>
    </location>
</feature>
<reference evidence="8" key="2">
    <citation type="submission" date="2015-01" db="EMBL/GenBank/DDBJ databases">
        <title>Evolutionary Origins and Diversification of the Mycorrhizal Mutualists.</title>
        <authorList>
            <consortium name="DOE Joint Genome Institute"/>
            <consortium name="Mycorrhizal Genomics Consortium"/>
            <person name="Kohler A."/>
            <person name="Kuo A."/>
            <person name="Nagy L.G."/>
            <person name="Floudas D."/>
            <person name="Copeland A."/>
            <person name="Barry K.W."/>
            <person name="Cichocki N."/>
            <person name="Veneault-Fourrey C."/>
            <person name="LaButti K."/>
            <person name="Lindquist E.A."/>
            <person name="Lipzen A."/>
            <person name="Lundell T."/>
            <person name="Morin E."/>
            <person name="Murat C."/>
            <person name="Riley R."/>
            <person name="Ohm R."/>
            <person name="Sun H."/>
            <person name="Tunlid A."/>
            <person name="Henrissat B."/>
            <person name="Grigoriev I.V."/>
            <person name="Hibbett D.S."/>
            <person name="Martin F."/>
        </authorList>
    </citation>
    <scope>NUCLEOTIDE SEQUENCE [LARGE SCALE GENOMIC DNA]</scope>
    <source>
        <strain evidence="8">F 1598</strain>
    </source>
</reference>
<dbReference type="CDD" id="cd17323">
    <property type="entry name" value="MFS_Tpo1_MDR_like"/>
    <property type="match status" value="1"/>
</dbReference>
<protein>
    <recommendedName>
        <fullName evidence="6">Major facilitator superfamily (MFS) profile domain-containing protein</fullName>
    </recommendedName>
</protein>
<sequence>MRKSRTRSLCTISAEERPWKNDIVTFDSKDDPQNPKNWSYRRKAFVTMLFGLTTMCSTFASSVFSPAFRFIAKEYNVSTEVVTLGLSLFVIGFVPGPIVFAPFSEMYGRRISVLLPMFTFICFSAATATAANLQTVMITRFFAGVMASSPVTTVGGGLADMYEQRERGTAVVFYSLAVVAGPTLGPVIGAAVSQSHLGWRWTEYLTVILTSVVVLADIVFLPETYAPVILTRKARKLRLKTGRWALHSRHETNDFTLRGFLETNLLRPVKMIFTCLIFSFLSYDMLPLKFCLYITDGILYLLFGAVPIIYEQNRGWNTLQGSLPFLAVLLGTFFAAAVNAAYSQLVFAPNVDKHGGKTQPEKRLPPMMLGSITFPIGFFLLGWTSNPKIFWFPSVLGLFFIGMSFLLIFQAGINYLVTDGMKLFVLQASNTFMRSLFAATLPLIAQPLFNNLGVDWACTLLGCISVILAWVFDLKFSYALND</sequence>
<reference evidence="7 8" key="1">
    <citation type="submission" date="2014-04" db="EMBL/GenBank/DDBJ databases">
        <authorList>
            <consortium name="DOE Joint Genome Institute"/>
            <person name="Kuo A."/>
            <person name="Tarkka M."/>
            <person name="Buscot F."/>
            <person name="Kohler A."/>
            <person name="Nagy L.G."/>
            <person name="Floudas D."/>
            <person name="Copeland A."/>
            <person name="Barry K.W."/>
            <person name="Cichocki N."/>
            <person name="Veneault-Fourrey C."/>
            <person name="LaButti K."/>
            <person name="Lindquist E.A."/>
            <person name="Lipzen A."/>
            <person name="Lundell T."/>
            <person name="Morin E."/>
            <person name="Murat C."/>
            <person name="Sun H."/>
            <person name="Tunlid A."/>
            <person name="Henrissat B."/>
            <person name="Grigoriev I.V."/>
            <person name="Hibbett D.S."/>
            <person name="Martin F."/>
            <person name="Nordberg H.P."/>
            <person name="Cantor M.N."/>
            <person name="Hua S.X."/>
        </authorList>
    </citation>
    <scope>NUCLEOTIDE SEQUENCE [LARGE SCALE GENOMIC DNA]</scope>
    <source>
        <strain evidence="7 8">F 1598</strain>
    </source>
</reference>
<evidence type="ECO:0000256" key="1">
    <source>
        <dbReference type="ARBA" id="ARBA00004141"/>
    </source>
</evidence>
<dbReference type="InterPro" id="IPR036259">
    <property type="entry name" value="MFS_trans_sf"/>
</dbReference>
<organism evidence="7 8">
    <name type="scientific">Piloderma croceum (strain F 1598)</name>
    <dbReference type="NCBI Taxonomy" id="765440"/>
    <lineage>
        <taxon>Eukaryota</taxon>
        <taxon>Fungi</taxon>
        <taxon>Dikarya</taxon>
        <taxon>Basidiomycota</taxon>
        <taxon>Agaricomycotina</taxon>
        <taxon>Agaricomycetes</taxon>
        <taxon>Agaricomycetidae</taxon>
        <taxon>Atheliales</taxon>
        <taxon>Atheliaceae</taxon>
        <taxon>Piloderma</taxon>
    </lineage>
</organism>
<dbReference type="STRING" id="765440.A0A0C3AVM7"/>
<accession>A0A0C3AVM7</accession>
<keyword evidence="4 5" id="KW-0472">Membrane</keyword>
<evidence type="ECO:0000256" key="3">
    <source>
        <dbReference type="ARBA" id="ARBA00022989"/>
    </source>
</evidence>
<feature type="transmembrane region" description="Helical" evidence="5">
    <location>
        <begin position="268"/>
        <end position="286"/>
    </location>
</feature>
<keyword evidence="2 5" id="KW-0812">Transmembrane</keyword>
<keyword evidence="3 5" id="KW-1133">Transmembrane helix</keyword>
<dbReference type="PROSITE" id="PS50850">
    <property type="entry name" value="MFS"/>
    <property type="match status" value="1"/>
</dbReference>
<feature type="transmembrane region" description="Helical" evidence="5">
    <location>
        <begin position="113"/>
        <end position="131"/>
    </location>
</feature>
<dbReference type="GO" id="GO:0022857">
    <property type="term" value="F:transmembrane transporter activity"/>
    <property type="evidence" value="ECO:0007669"/>
    <property type="project" value="InterPro"/>
</dbReference>
<feature type="transmembrane region" description="Helical" evidence="5">
    <location>
        <begin position="395"/>
        <end position="417"/>
    </location>
</feature>
<gene>
    <name evidence="7" type="ORF">PILCRDRAFT_76019</name>
</gene>
<feature type="transmembrane region" description="Helical" evidence="5">
    <location>
        <begin position="204"/>
        <end position="230"/>
    </location>
</feature>
<evidence type="ECO:0000256" key="4">
    <source>
        <dbReference type="ARBA" id="ARBA00023136"/>
    </source>
</evidence>
<dbReference type="InterPro" id="IPR011701">
    <property type="entry name" value="MFS"/>
</dbReference>
<evidence type="ECO:0000256" key="5">
    <source>
        <dbReference type="SAM" id="Phobius"/>
    </source>
</evidence>
<dbReference type="FunFam" id="1.20.1250.20:FF:000011">
    <property type="entry name" value="MFS multidrug transporter, putative"/>
    <property type="match status" value="1"/>
</dbReference>
<comment type="subcellular location">
    <subcellularLocation>
        <location evidence="1">Membrane</location>
        <topology evidence="1">Multi-pass membrane protein</topology>
    </subcellularLocation>
</comment>
<dbReference type="InParanoid" id="A0A0C3AVM7"/>